<keyword evidence="3" id="KW-1185">Reference proteome</keyword>
<dbReference type="Gene3D" id="3.10.180.10">
    <property type="entry name" value="2,3-Dihydroxybiphenyl 1,2-Dioxygenase, domain 1"/>
    <property type="match status" value="1"/>
</dbReference>
<evidence type="ECO:0000313" key="2">
    <source>
        <dbReference type="EMBL" id="ASU82787.1"/>
    </source>
</evidence>
<keyword evidence="2" id="KW-0560">Oxidoreductase</keyword>
<evidence type="ECO:0000313" key="3">
    <source>
        <dbReference type="Proteomes" id="UP000215005"/>
    </source>
</evidence>
<dbReference type="EMBL" id="CP022753">
    <property type="protein sequence ID" value="ASU82787.1"/>
    <property type="molecule type" value="Genomic_DNA"/>
</dbReference>
<dbReference type="AlphaFoldDB" id="A0A223S3Y1"/>
<dbReference type="KEGG" id="ngv:CDO52_08340"/>
<protein>
    <submittedName>
        <fullName evidence="2">Glyoxalase/bleomycin resistance/extradiol dioxygenase family protein</fullName>
    </submittedName>
</protein>
<sequence>MARKIFVNLPVKNLKRSVDFFTALGFSFDQQFTDENATCMIINDDAFAMLLVEDFFKGFTKKEICDASTHTEAIVALSADTRSEVDSLVDSALVAGASAANEPMEESGVYVRSFHDPDGHLWEVVHMDMSAQQA</sequence>
<gene>
    <name evidence="2" type="ORF">CDO52_08340</name>
</gene>
<dbReference type="Proteomes" id="UP000215005">
    <property type="component" value="Chromosome"/>
</dbReference>
<proteinExistence type="predicted"/>
<dbReference type="InterPro" id="IPR037523">
    <property type="entry name" value="VOC_core"/>
</dbReference>
<dbReference type="InterPro" id="IPR004360">
    <property type="entry name" value="Glyas_Fos-R_dOase_dom"/>
</dbReference>
<keyword evidence="2" id="KW-0223">Dioxygenase</keyword>
<organism evidence="2 3">
    <name type="scientific">Nocardiopsis gilva YIM 90087</name>
    <dbReference type="NCBI Taxonomy" id="1235441"/>
    <lineage>
        <taxon>Bacteria</taxon>
        <taxon>Bacillati</taxon>
        <taxon>Actinomycetota</taxon>
        <taxon>Actinomycetes</taxon>
        <taxon>Streptosporangiales</taxon>
        <taxon>Nocardiopsidaceae</taxon>
        <taxon>Nocardiopsis</taxon>
    </lineage>
</organism>
<dbReference type="PANTHER" id="PTHR36503">
    <property type="entry name" value="BLR2520 PROTEIN"/>
    <property type="match status" value="1"/>
</dbReference>
<dbReference type="RefSeq" id="WP_026125530.1">
    <property type="nucleotide sequence ID" value="NZ_ANBG01000068.1"/>
</dbReference>
<dbReference type="Pfam" id="PF00903">
    <property type="entry name" value="Glyoxalase"/>
    <property type="match status" value="1"/>
</dbReference>
<dbReference type="SUPFAM" id="SSF54593">
    <property type="entry name" value="Glyoxalase/Bleomycin resistance protein/Dihydroxybiphenyl dioxygenase"/>
    <property type="match status" value="1"/>
</dbReference>
<dbReference type="InterPro" id="IPR029068">
    <property type="entry name" value="Glyas_Bleomycin-R_OHBP_Dase"/>
</dbReference>
<dbReference type="GO" id="GO:0051213">
    <property type="term" value="F:dioxygenase activity"/>
    <property type="evidence" value="ECO:0007669"/>
    <property type="project" value="UniProtKB-KW"/>
</dbReference>
<evidence type="ECO:0000259" key="1">
    <source>
        <dbReference type="PROSITE" id="PS51819"/>
    </source>
</evidence>
<dbReference type="PANTHER" id="PTHR36503:SF2">
    <property type="entry name" value="BLR2408 PROTEIN"/>
    <property type="match status" value="1"/>
</dbReference>
<dbReference type="OrthoDB" id="4265398at2"/>
<dbReference type="PROSITE" id="PS51819">
    <property type="entry name" value="VOC"/>
    <property type="match status" value="1"/>
</dbReference>
<feature type="domain" description="VOC" evidence="1">
    <location>
        <begin position="3"/>
        <end position="127"/>
    </location>
</feature>
<name>A0A223S3Y1_9ACTN</name>
<reference evidence="2 3" key="1">
    <citation type="submission" date="2017-08" db="EMBL/GenBank/DDBJ databases">
        <title>The complete genome sequence of Nocardiopsis gilva YIM 90087.</title>
        <authorList>
            <person name="Yin M."/>
            <person name="Tang S."/>
        </authorList>
    </citation>
    <scope>NUCLEOTIDE SEQUENCE [LARGE SCALE GENOMIC DNA]</scope>
    <source>
        <strain evidence="2 3">YIM 90087</strain>
    </source>
</reference>
<accession>A0A223S3Y1</accession>